<organism evidence="10 11">
    <name type="scientific">Dillenia turbinata</name>
    <dbReference type="NCBI Taxonomy" id="194707"/>
    <lineage>
        <taxon>Eukaryota</taxon>
        <taxon>Viridiplantae</taxon>
        <taxon>Streptophyta</taxon>
        <taxon>Embryophyta</taxon>
        <taxon>Tracheophyta</taxon>
        <taxon>Spermatophyta</taxon>
        <taxon>Magnoliopsida</taxon>
        <taxon>eudicotyledons</taxon>
        <taxon>Gunneridae</taxon>
        <taxon>Pentapetalae</taxon>
        <taxon>Dilleniales</taxon>
        <taxon>Dilleniaceae</taxon>
        <taxon>Dillenia</taxon>
    </lineage>
</organism>
<feature type="domain" description="BZIP" evidence="9">
    <location>
        <begin position="103"/>
        <end position="138"/>
    </location>
</feature>
<dbReference type="Gene3D" id="1.20.5.170">
    <property type="match status" value="1"/>
</dbReference>
<reference evidence="10 11" key="1">
    <citation type="submission" date="2023-12" db="EMBL/GenBank/DDBJ databases">
        <title>A high-quality genome assembly for Dillenia turbinata (Dilleniales).</title>
        <authorList>
            <person name="Chanderbali A."/>
        </authorList>
    </citation>
    <scope>NUCLEOTIDE SEQUENCE [LARGE SCALE GENOMIC DNA]</scope>
    <source>
        <strain evidence="10">LSX21</strain>
        <tissue evidence="10">Leaf</tissue>
    </source>
</reference>
<dbReference type="SUPFAM" id="SSF57959">
    <property type="entry name" value="Leucine zipper domain"/>
    <property type="match status" value="1"/>
</dbReference>
<keyword evidence="5" id="KW-0238">DNA-binding</keyword>
<dbReference type="Proteomes" id="UP001370490">
    <property type="component" value="Unassembled WGS sequence"/>
</dbReference>
<evidence type="ECO:0000256" key="4">
    <source>
        <dbReference type="ARBA" id="ARBA00023015"/>
    </source>
</evidence>
<keyword evidence="7" id="KW-0539">Nucleus</keyword>
<evidence type="ECO:0000259" key="9">
    <source>
        <dbReference type="PROSITE" id="PS50217"/>
    </source>
</evidence>
<evidence type="ECO:0000256" key="2">
    <source>
        <dbReference type="ARBA" id="ARBA00004389"/>
    </source>
</evidence>
<evidence type="ECO:0000256" key="7">
    <source>
        <dbReference type="ARBA" id="ARBA00023242"/>
    </source>
</evidence>
<dbReference type="GO" id="GO:0003700">
    <property type="term" value="F:DNA-binding transcription factor activity"/>
    <property type="evidence" value="ECO:0007669"/>
    <property type="project" value="InterPro"/>
</dbReference>
<dbReference type="EMBL" id="JBAMMX010000006">
    <property type="protein sequence ID" value="KAK6939137.1"/>
    <property type="molecule type" value="Genomic_DNA"/>
</dbReference>
<feature type="region of interest" description="Disordered" evidence="8">
    <location>
        <begin position="1"/>
        <end position="45"/>
    </location>
</feature>
<evidence type="ECO:0000256" key="5">
    <source>
        <dbReference type="ARBA" id="ARBA00023125"/>
    </source>
</evidence>
<protein>
    <submittedName>
        <fullName evidence="10">Basic-leucine zipper domain</fullName>
    </submittedName>
</protein>
<feature type="region of interest" description="Disordered" evidence="8">
    <location>
        <begin position="72"/>
        <end position="119"/>
    </location>
</feature>
<accession>A0AAN8ZIN5</accession>
<dbReference type="GO" id="GO:0005789">
    <property type="term" value="C:endoplasmic reticulum membrane"/>
    <property type="evidence" value="ECO:0007669"/>
    <property type="project" value="UniProtKB-SubCell"/>
</dbReference>
<dbReference type="AlphaFoldDB" id="A0AAN8ZIN5"/>
<keyword evidence="4" id="KW-0805">Transcription regulation</keyword>
<comment type="similarity">
    <text evidence="3">Belongs to the bZIP family.</text>
</comment>
<dbReference type="Pfam" id="PF00170">
    <property type="entry name" value="bZIP_1"/>
    <property type="match status" value="1"/>
</dbReference>
<sequence>MIIPPDVLNFLDDPDSTPTPNPPQPQDSSSIPSPFGPIEHFLMTDDPDLQNQDQEFYHNFLSDVLLDSPPPCSYVSDHKDSLNNNTSSPDEATADRNVDDDPVSKKRMRQLRNRDAAVRSRERKKMYVKDLEMKSKYLVPAIGTLHQSGKAPGAPMSKQESAVLLLESLLLGSLLWFLGIMCLFSFPPVLHPKLDALVLPDEDDKGWGNLPPRRVKTRCYGIWESRSFVKSKRCKASRTRMKSIFSCSTWILV</sequence>
<dbReference type="PROSITE" id="PS00036">
    <property type="entry name" value="BZIP_BASIC"/>
    <property type="match status" value="1"/>
</dbReference>
<evidence type="ECO:0000256" key="1">
    <source>
        <dbReference type="ARBA" id="ARBA00004123"/>
    </source>
</evidence>
<dbReference type="PANTHER" id="PTHR47416">
    <property type="entry name" value="BASIC-LEUCINE ZIPPER TRANSCRIPTION FACTOR F-RELATED"/>
    <property type="match status" value="1"/>
</dbReference>
<dbReference type="InterPro" id="IPR004827">
    <property type="entry name" value="bZIP"/>
</dbReference>
<comment type="subcellular location">
    <subcellularLocation>
        <location evidence="2">Endoplasmic reticulum membrane</location>
        <topology evidence="2">Single-pass membrane protein</topology>
    </subcellularLocation>
    <subcellularLocation>
        <location evidence="1">Nucleus</location>
    </subcellularLocation>
</comment>
<dbReference type="CDD" id="cd14704">
    <property type="entry name" value="bZIP_HY5-like"/>
    <property type="match status" value="1"/>
</dbReference>
<keyword evidence="6" id="KW-0804">Transcription</keyword>
<gene>
    <name evidence="10" type="ORF">RJ641_032645</name>
</gene>
<evidence type="ECO:0000256" key="8">
    <source>
        <dbReference type="SAM" id="MobiDB-lite"/>
    </source>
</evidence>
<dbReference type="GO" id="GO:0003677">
    <property type="term" value="F:DNA binding"/>
    <property type="evidence" value="ECO:0007669"/>
    <property type="project" value="UniProtKB-KW"/>
</dbReference>
<proteinExistence type="inferred from homology"/>
<dbReference type="InterPro" id="IPR046347">
    <property type="entry name" value="bZIP_sf"/>
</dbReference>
<dbReference type="PANTHER" id="PTHR47416:SF8">
    <property type="entry name" value="BASIC-LEUCINE ZIPPER TRANSCRIPTION FACTOR E-RELATED"/>
    <property type="match status" value="1"/>
</dbReference>
<comment type="caution">
    <text evidence="10">The sequence shown here is derived from an EMBL/GenBank/DDBJ whole genome shotgun (WGS) entry which is preliminary data.</text>
</comment>
<name>A0AAN8ZIN5_9MAGN</name>
<evidence type="ECO:0000313" key="11">
    <source>
        <dbReference type="Proteomes" id="UP001370490"/>
    </source>
</evidence>
<dbReference type="PROSITE" id="PS50217">
    <property type="entry name" value="BZIP"/>
    <property type="match status" value="1"/>
</dbReference>
<dbReference type="GO" id="GO:0005634">
    <property type="term" value="C:nucleus"/>
    <property type="evidence" value="ECO:0007669"/>
    <property type="project" value="UniProtKB-SubCell"/>
</dbReference>
<evidence type="ECO:0000256" key="6">
    <source>
        <dbReference type="ARBA" id="ARBA00023163"/>
    </source>
</evidence>
<feature type="compositionally biased region" description="Basic and acidic residues" evidence="8">
    <location>
        <begin position="93"/>
        <end position="104"/>
    </location>
</feature>
<keyword evidence="11" id="KW-1185">Reference proteome</keyword>
<evidence type="ECO:0000313" key="10">
    <source>
        <dbReference type="EMBL" id="KAK6939137.1"/>
    </source>
</evidence>
<evidence type="ECO:0000256" key="3">
    <source>
        <dbReference type="ARBA" id="ARBA00007163"/>
    </source>
</evidence>